<name>A0A6G7PUF4_9BACT</name>
<dbReference type="GO" id="GO:0005886">
    <property type="term" value="C:plasma membrane"/>
    <property type="evidence" value="ECO:0007669"/>
    <property type="project" value="TreeGrafter"/>
</dbReference>
<dbReference type="Pfam" id="PF00672">
    <property type="entry name" value="HAMP"/>
    <property type="match status" value="1"/>
</dbReference>
<dbReference type="InterPro" id="IPR043128">
    <property type="entry name" value="Rev_trsase/Diguanyl_cyclase"/>
</dbReference>
<dbReference type="NCBIfam" id="TIGR00254">
    <property type="entry name" value="GGDEF"/>
    <property type="match status" value="1"/>
</dbReference>
<dbReference type="RefSeq" id="WP_166031373.1">
    <property type="nucleotide sequence ID" value="NZ_CP048877.1"/>
</dbReference>
<dbReference type="FunFam" id="3.30.70.270:FF:000001">
    <property type="entry name" value="Diguanylate cyclase domain protein"/>
    <property type="match status" value="1"/>
</dbReference>
<dbReference type="InterPro" id="IPR003660">
    <property type="entry name" value="HAMP_dom"/>
</dbReference>
<dbReference type="InterPro" id="IPR000160">
    <property type="entry name" value="GGDEF_dom"/>
</dbReference>
<dbReference type="SUPFAM" id="SSF158472">
    <property type="entry name" value="HAMP domain-like"/>
    <property type="match status" value="1"/>
</dbReference>
<proteinExistence type="predicted"/>
<dbReference type="Gene3D" id="6.10.340.10">
    <property type="match status" value="1"/>
</dbReference>
<sequence>MGCKILEKIKSIHHKQKAAREDDFQHYSHQEEKNPFCRLLDRIFNMSLFIKIGVIIGLCFLGYVLMAGYFVVQLKMIKTGLDQLEKIYLPEYKVGQIILKHLKNIEAGLFKFTTSPGDPVILKRYELDIRQNIKDGIQLMETALKGGKVKDISETGIIDEFTVYPVNDAQAKKHLVQALEKFRKIEKNFEKLVNAVLEENIDEIPEEDLFEILKEDMSQSEEEISQFIRLVSNKHLVRSDKIERIMEQGKVSSIVVASILIGILIATGYLFIHMVLKPIKEITTRIRNLAEGQEECEETLLEVKTKDEIGLLANEFNRLINQINQFNAFKKIIEEDETVEDIYKRLADVFQEKLGLKTFAIFQVSNSDNKMKPVYLCPEDLEFNPEKLGDANRCRAKRTGHIISSIEYRGICKLFLWKDEVDHICIPMIVGGRTVGVVQFLLPVTKASKELHRYDWSIRQAQVYIREALPVIEAKRFAQSMKEMALKDALTELYNRRFLETYIDTLVAGTLRRGTVLGVLMCDLDYFKEVNDTYGHEVGDEVLKKTAQILKGNIRAADLAIRFGGEEFLILLTDVRQGEAVKVAEKLRQLVERTKFKIPGGQLHKTISIGVSEFPVDSEGIWEAIKYADVALYKAKEAGRNRVVRFTPDMWQSESY</sequence>
<dbReference type="SMART" id="SM00267">
    <property type="entry name" value="GGDEF"/>
    <property type="match status" value="1"/>
</dbReference>
<dbReference type="GO" id="GO:1902201">
    <property type="term" value="P:negative regulation of bacterial-type flagellum-dependent cell motility"/>
    <property type="evidence" value="ECO:0007669"/>
    <property type="project" value="TreeGrafter"/>
</dbReference>
<dbReference type="PROSITE" id="PS50887">
    <property type="entry name" value="GGDEF"/>
    <property type="match status" value="1"/>
</dbReference>
<dbReference type="PANTHER" id="PTHR45138">
    <property type="entry name" value="REGULATORY COMPONENTS OF SENSORY TRANSDUCTION SYSTEM"/>
    <property type="match status" value="1"/>
</dbReference>
<dbReference type="SUPFAM" id="SSF55073">
    <property type="entry name" value="Nucleotide cyclase"/>
    <property type="match status" value="1"/>
</dbReference>
<dbReference type="CDD" id="cd01949">
    <property type="entry name" value="GGDEF"/>
    <property type="match status" value="1"/>
</dbReference>
<dbReference type="CDD" id="cd06225">
    <property type="entry name" value="HAMP"/>
    <property type="match status" value="1"/>
</dbReference>
<protein>
    <recommendedName>
        <fullName evidence="1">diguanylate cyclase</fullName>
        <ecNumber evidence="1">2.7.7.65</ecNumber>
    </recommendedName>
</protein>
<organism evidence="3 4">
    <name type="scientific">Thermosulfuriphilus ammonigenes</name>
    <dbReference type="NCBI Taxonomy" id="1936021"/>
    <lineage>
        <taxon>Bacteria</taxon>
        <taxon>Pseudomonadati</taxon>
        <taxon>Thermodesulfobacteriota</taxon>
        <taxon>Thermodesulfobacteria</taxon>
        <taxon>Thermodesulfobacteriales</taxon>
        <taxon>Thermodesulfobacteriaceae</taxon>
        <taxon>Thermosulfuriphilus</taxon>
    </lineage>
</organism>
<dbReference type="PANTHER" id="PTHR45138:SF9">
    <property type="entry name" value="DIGUANYLATE CYCLASE DGCM-RELATED"/>
    <property type="match status" value="1"/>
</dbReference>
<dbReference type="GO" id="GO:0043709">
    <property type="term" value="P:cell adhesion involved in single-species biofilm formation"/>
    <property type="evidence" value="ECO:0007669"/>
    <property type="project" value="TreeGrafter"/>
</dbReference>
<dbReference type="GO" id="GO:0052621">
    <property type="term" value="F:diguanylate cyclase activity"/>
    <property type="evidence" value="ECO:0007669"/>
    <property type="project" value="UniProtKB-EC"/>
</dbReference>
<dbReference type="Gene3D" id="3.30.70.270">
    <property type="match status" value="1"/>
</dbReference>
<dbReference type="EC" id="2.7.7.65" evidence="1"/>
<evidence type="ECO:0000256" key="2">
    <source>
        <dbReference type="ARBA" id="ARBA00034247"/>
    </source>
</evidence>
<dbReference type="KEGG" id="tav:G4V39_02170"/>
<evidence type="ECO:0000313" key="3">
    <source>
        <dbReference type="EMBL" id="QIJ71151.1"/>
    </source>
</evidence>
<evidence type="ECO:0000256" key="1">
    <source>
        <dbReference type="ARBA" id="ARBA00012528"/>
    </source>
</evidence>
<dbReference type="InterPro" id="IPR029787">
    <property type="entry name" value="Nucleotide_cyclase"/>
</dbReference>
<dbReference type="SMART" id="SM00304">
    <property type="entry name" value="HAMP"/>
    <property type="match status" value="1"/>
</dbReference>
<dbReference type="EMBL" id="CP048877">
    <property type="protein sequence ID" value="QIJ71151.1"/>
    <property type="molecule type" value="Genomic_DNA"/>
</dbReference>
<dbReference type="GO" id="GO:0007165">
    <property type="term" value="P:signal transduction"/>
    <property type="evidence" value="ECO:0007669"/>
    <property type="project" value="InterPro"/>
</dbReference>
<dbReference type="Pfam" id="PF00990">
    <property type="entry name" value="GGDEF"/>
    <property type="match status" value="1"/>
</dbReference>
<dbReference type="AlphaFoldDB" id="A0A6G7PUF4"/>
<dbReference type="PROSITE" id="PS50885">
    <property type="entry name" value="HAMP"/>
    <property type="match status" value="1"/>
</dbReference>
<comment type="catalytic activity">
    <reaction evidence="2">
        <text>2 GTP = 3',3'-c-di-GMP + 2 diphosphate</text>
        <dbReference type="Rhea" id="RHEA:24898"/>
        <dbReference type="ChEBI" id="CHEBI:33019"/>
        <dbReference type="ChEBI" id="CHEBI:37565"/>
        <dbReference type="ChEBI" id="CHEBI:58805"/>
        <dbReference type="EC" id="2.7.7.65"/>
    </reaction>
</comment>
<reference evidence="3 4" key="1">
    <citation type="submission" date="2020-02" db="EMBL/GenBank/DDBJ databases">
        <title>Genome analysis of Thermosulfuriphilus ammonigenes ST65T, an anaerobic thermophilic chemolithoautotrophic bacterium isolated from a deep-sea hydrothermal vent.</title>
        <authorList>
            <person name="Slobodkina G."/>
            <person name="Allioux M."/>
            <person name="Merkel A."/>
            <person name="Alain K."/>
            <person name="Jebbar M."/>
            <person name="Slobodkin A."/>
        </authorList>
    </citation>
    <scope>NUCLEOTIDE SEQUENCE [LARGE SCALE GENOMIC DNA]</scope>
    <source>
        <strain evidence="3 4">ST65</strain>
    </source>
</reference>
<dbReference type="InterPro" id="IPR050469">
    <property type="entry name" value="Diguanylate_Cyclase"/>
</dbReference>
<evidence type="ECO:0000313" key="4">
    <source>
        <dbReference type="Proteomes" id="UP000502179"/>
    </source>
</evidence>
<dbReference type="Proteomes" id="UP000502179">
    <property type="component" value="Chromosome"/>
</dbReference>
<gene>
    <name evidence="3" type="ORF">G4V39_02170</name>
</gene>
<keyword evidence="4" id="KW-1185">Reference proteome</keyword>
<accession>A0A6G7PUF4</accession>